<dbReference type="InterPro" id="IPR013149">
    <property type="entry name" value="ADH-like_C"/>
</dbReference>
<comment type="caution">
    <text evidence="4">The sequence shown here is derived from an EMBL/GenBank/DDBJ whole genome shotgun (WGS) entry which is preliminary data.</text>
</comment>
<dbReference type="Gene3D" id="3.90.180.10">
    <property type="entry name" value="Medium-chain alcohol dehydrogenases, catalytic domain"/>
    <property type="match status" value="1"/>
</dbReference>
<sequence>MSRNNVEHIIRKFGSQQRLAELLGIWQTAVSGWVRRGAIPAKRQEELLALARREGIDLTPADFFGMAEEEQAAEGAQGAGVRGAQQALAVAVGQSQESRPFPETRPVSEQGSRSAMTATTAEVIELKKPNVNRIATKDLYEIGEIPPLGHVPANMYAWVIRKERHGEPITAMQQEIVPTAQIGDDEVLVMVMAGGVNYNGVWAALGIPISPLDVHKQPYHIAGSDASGIVWAVGSKVKRWKVGDEVVIHCNQDDGDDEECNGGDPMNSPSQRIWGYETSDGSFAQFCKVQSRQLLPRPKHLTWEEAGCYTLTLATAYRMLFGHPPHALKPGDNVLVWGGAGGLGSMAIQLIAASGGNAIAVISEEDKRDFVLSLGAKGAINRKQFNCWGEMPDPMDTANYQKWLGEARKFGKAIWDITGKGNDVDIVFEHPGAATFPVSALVCKRGGMVVICAGTTGYKLTVDARYLWMRQKRLQGSHFANLKQASAANRFVINRQVDPCMSEVFAWADIPRAHMKMWKNQHKPGNMAVLVQAKRPGLRTIEEAMED</sequence>
<dbReference type="InterPro" id="IPR010982">
    <property type="entry name" value="Lambda_DNA-bd_dom_sf"/>
</dbReference>
<keyword evidence="5" id="KW-1185">Reference proteome</keyword>
<evidence type="ECO:0000313" key="5">
    <source>
        <dbReference type="Proteomes" id="UP001375743"/>
    </source>
</evidence>
<reference evidence="4 5" key="1">
    <citation type="submission" date="2024-01" db="EMBL/GenBank/DDBJ databases">
        <title>Multi-omics insights into the function and evolution of sodium benzoate biodegradation pathways in Benzoatithermus flavus gen. nov., sp. nov. from hot spring.</title>
        <authorList>
            <person name="Hu C.-J."/>
            <person name="Li W.-J."/>
        </authorList>
    </citation>
    <scope>NUCLEOTIDE SEQUENCE [LARGE SCALE GENOMIC DNA]</scope>
    <source>
        <strain evidence="4 5">SYSU G07066</strain>
    </source>
</reference>
<dbReference type="EC" id="1.3.1.85" evidence="4"/>
<dbReference type="EMBL" id="JBBLZC010000013">
    <property type="protein sequence ID" value="MEK0084243.1"/>
    <property type="molecule type" value="Genomic_DNA"/>
</dbReference>
<dbReference type="InterPro" id="IPR020843">
    <property type="entry name" value="ER"/>
</dbReference>
<dbReference type="InterPro" id="IPR013154">
    <property type="entry name" value="ADH-like_N"/>
</dbReference>
<proteinExistence type="predicted"/>
<dbReference type="Proteomes" id="UP001375743">
    <property type="component" value="Unassembled WGS sequence"/>
</dbReference>
<name>A0ABU8XV00_9PROT</name>
<dbReference type="SUPFAM" id="SSF51735">
    <property type="entry name" value="NAD(P)-binding Rossmann-fold domains"/>
    <property type="match status" value="1"/>
</dbReference>
<dbReference type="CDD" id="cd08246">
    <property type="entry name" value="crotonyl_coA_red"/>
    <property type="match status" value="1"/>
</dbReference>
<dbReference type="InterPro" id="IPR036291">
    <property type="entry name" value="NAD(P)-bd_dom_sf"/>
</dbReference>
<dbReference type="Gene3D" id="1.10.260.40">
    <property type="entry name" value="lambda repressor-like DNA-binding domains"/>
    <property type="match status" value="1"/>
</dbReference>
<feature type="region of interest" description="Disordered" evidence="2">
    <location>
        <begin position="92"/>
        <end position="115"/>
    </location>
</feature>
<keyword evidence="1" id="KW-0521">NADP</keyword>
<dbReference type="SUPFAM" id="SSF50129">
    <property type="entry name" value="GroES-like"/>
    <property type="match status" value="1"/>
</dbReference>
<dbReference type="PANTHER" id="PTHR44154">
    <property type="entry name" value="QUINONE OXIDOREDUCTASE"/>
    <property type="match status" value="1"/>
</dbReference>
<dbReference type="Pfam" id="PF00107">
    <property type="entry name" value="ADH_zinc_N"/>
    <property type="match status" value="1"/>
</dbReference>
<evidence type="ECO:0000313" key="4">
    <source>
        <dbReference type="EMBL" id="MEK0084243.1"/>
    </source>
</evidence>
<accession>A0ABU8XV00</accession>
<dbReference type="InterPro" id="IPR011032">
    <property type="entry name" value="GroES-like_sf"/>
</dbReference>
<dbReference type="NCBIfam" id="NF046037">
    <property type="entry name" value="carphisopro"/>
    <property type="match status" value="1"/>
</dbReference>
<keyword evidence="4" id="KW-0560">Oxidoreductase</keyword>
<gene>
    <name evidence="4" type="primary">ccrA</name>
    <name evidence="4" type="ORF">U1T56_13855</name>
</gene>
<dbReference type="Pfam" id="PF08240">
    <property type="entry name" value="ADH_N"/>
    <property type="match status" value="1"/>
</dbReference>
<evidence type="ECO:0000256" key="2">
    <source>
        <dbReference type="SAM" id="MobiDB-lite"/>
    </source>
</evidence>
<feature type="domain" description="Enoyl reductase (ER)" evidence="3">
    <location>
        <begin position="166"/>
        <end position="529"/>
    </location>
</feature>
<dbReference type="NCBIfam" id="TIGR01751">
    <property type="entry name" value="crot-CoA-red"/>
    <property type="match status" value="1"/>
</dbReference>
<dbReference type="SMART" id="SM00829">
    <property type="entry name" value="PKS_ER"/>
    <property type="match status" value="1"/>
</dbReference>
<dbReference type="GO" id="GO:0016491">
    <property type="term" value="F:oxidoreductase activity"/>
    <property type="evidence" value="ECO:0007669"/>
    <property type="project" value="UniProtKB-KW"/>
</dbReference>
<protein>
    <submittedName>
        <fullName evidence="4">Crotonyl-CoA carboxylase/reductase</fullName>
        <ecNumber evidence="4">1.3.1.85</ecNumber>
    </submittedName>
</protein>
<organism evidence="4 5">
    <name type="scientific">Benzoatithermus flavus</name>
    <dbReference type="NCBI Taxonomy" id="3108223"/>
    <lineage>
        <taxon>Bacteria</taxon>
        <taxon>Pseudomonadati</taxon>
        <taxon>Pseudomonadota</taxon>
        <taxon>Alphaproteobacteria</taxon>
        <taxon>Geminicoccales</taxon>
        <taxon>Geminicoccaceae</taxon>
        <taxon>Benzoatithermus</taxon>
    </lineage>
</organism>
<dbReference type="SUPFAM" id="SSF47413">
    <property type="entry name" value="lambda repressor-like DNA-binding domains"/>
    <property type="match status" value="1"/>
</dbReference>
<dbReference type="PANTHER" id="PTHR44154:SF1">
    <property type="entry name" value="QUINONE OXIDOREDUCTASE"/>
    <property type="match status" value="1"/>
</dbReference>
<dbReference type="Gene3D" id="3.40.50.720">
    <property type="entry name" value="NAD(P)-binding Rossmann-like Domain"/>
    <property type="match status" value="1"/>
</dbReference>
<dbReference type="InterPro" id="IPR010085">
    <property type="entry name" value="Crot_CoA_red"/>
</dbReference>
<dbReference type="InterPro" id="IPR059216">
    <property type="entry name" value="LeuA_carph_isopro_dom"/>
</dbReference>
<dbReference type="InterPro" id="IPR051603">
    <property type="entry name" value="Zinc-ADH_QOR/CCCR"/>
</dbReference>
<evidence type="ECO:0000259" key="3">
    <source>
        <dbReference type="SMART" id="SM00829"/>
    </source>
</evidence>
<evidence type="ECO:0000256" key="1">
    <source>
        <dbReference type="ARBA" id="ARBA00022857"/>
    </source>
</evidence>